<comment type="caution">
    <text evidence="1">The sequence shown here is derived from an EMBL/GenBank/DDBJ whole genome shotgun (WGS) entry which is preliminary data.</text>
</comment>
<evidence type="ECO:0000313" key="1">
    <source>
        <dbReference type="EMBL" id="CAD8078315.1"/>
    </source>
</evidence>
<name>A0A8S1MNK3_9CILI</name>
<accession>A0A8S1MNK3</accession>
<proteinExistence type="predicted"/>
<dbReference type="Proteomes" id="UP000692954">
    <property type="component" value="Unassembled WGS sequence"/>
</dbReference>
<organism evidence="1 2">
    <name type="scientific">Paramecium sonneborni</name>
    <dbReference type="NCBI Taxonomy" id="65129"/>
    <lineage>
        <taxon>Eukaryota</taxon>
        <taxon>Sar</taxon>
        <taxon>Alveolata</taxon>
        <taxon>Ciliophora</taxon>
        <taxon>Intramacronucleata</taxon>
        <taxon>Oligohymenophorea</taxon>
        <taxon>Peniculida</taxon>
        <taxon>Parameciidae</taxon>
        <taxon>Paramecium</taxon>
    </lineage>
</organism>
<gene>
    <name evidence="1" type="ORF">PSON_ATCC_30995.1.T0370231</name>
</gene>
<dbReference type="EMBL" id="CAJJDN010000037">
    <property type="protein sequence ID" value="CAD8078315.1"/>
    <property type="molecule type" value="Genomic_DNA"/>
</dbReference>
<evidence type="ECO:0000313" key="2">
    <source>
        <dbReference type="Proteomes" id="UP000692954"/>
    </source>
</evidence>
<protein>
    <submittedName>
        <fullName evidence="1">Uncharacterized protein</fullName>
    </submittedName>
</protein>
<sequence>MINTKIITIFKFQSYYQLHNLSTLLTFTQKLTQTICQIQEIENPFYETLLKNEHPRIETKFYNKNNQIIIATTYSLILN</sequence>
<keyword evidence="2" id="KW-1185">Reference proteome</keyword>
<dbReference type="AlphaFoldDB" id="A0A8S1MNK3"/>
<reference evidence="1" key="1">
    <citation type="submission" date="2021-01" db="EMBL/GenBank/DDBJ databases">
        <authorList>
            <consortium name="Genoscope - CEA"/>
            <person name="William W."/>
        </authorList>
    </citation>
    <scope>NUCLEOTIDE SEQUENCE</scope>
</reference>